<evidence type="ECO:0000256" key="1">
    <source>
        <dbReference type="SAM" id="MobiDB-lite"/>
    </source>
</evidence>
<evidence type="ECO:0000313" key="2">
    <source>
        <dbReference type="EMBL" id="MBW0519600.1"/>
    </source>
</evidence>
<accession>A0A9Q3EB85</accession>
<gene>
    <name evidence="2" type="ORF">O181_059315</name>
</gene>
<dbReference type="AlphaFoldDB" id="A0A9Q3EB85"/>
<organism evidence="2 3">
    <name type="scientific">Austropuccinia psidii MF-1</name>
    <dbReference type="NCBI Taxonomy" id="1389203"/>
    <lineage>
        <taxon>Eukaryota</taxon>
        <taxon>Fungi</taxon>
        <taxon>Dikarya</taxon>
        <taxon>Basidiomycota</taxon>
        <taxon>Pucciniomycotina</taxon>
        <taxon>Pucciniomycetes</taxon>
        <taxon>Pucciniales</taxon>
        <taxon>Sphaerophragmiaceae</taxon>
        <taxon>Austropuccinia</taxon>
    </lineage>
</organism>
<comment type="caution">
    <text evidence="2">The sequence shown here is derived from an EMBL/GenBank/DDBJ whole genome shotgun (WGS) entry which is preliminary data.</text>
</comment>
<proteinExistence type="predicted"/>
<sequence>MRPEGAKGDRQLSLNVMWVSKPQVRPPDPNLAQNIQCPTMAINGHRPSRFQSWPLAPTKAHNFNSSSVSSQEKGNPPPDCGSWAAGTSNGTYMVLYTIMHHFSQKYNGDGFNTKFLDFKFLRQSIIPFQRNN</sequence>
<protein>
    <submittedName>
        <fullName evidence="2">Uncharacterized protein</fullName>
    </submittedName>
</protein>
<feature type="compositionally biased region" description="Polar residues" evidence="1">
    <location>
        <begin position="61"/>
        <end position="73"/>
    </location>
</feature>
<feature type="region of interest" description="Disordered" evidence="1">
    <location>
        <begin position="48"/>
        <end position="83"/>
    </location>
</feature>
<reference evidence="2" key="1">
    <citation type="submission" date="2021-03" db="EMBL/GenBank/DDBJ databases">
        <title>Draft genome sequence of rust myrtle Austropuccinia psidii MF-1, a brazilian biotype.</title>
        <authorList>
            <person name="Quecine M.C."/>
            <person name="Pachon D.M.R."/>
            <person name="Bonatelli M.L."/>
            <person name="Correr F.H."/>
            <person name="Franceschini L.M."/>
            <person name="Leite T.F."/>
            <person name="Margarido G.R.A."/>
            <person name="Almeida C.A."/>
            <person name="Ferrarezi J.A."/>
            <person name="Labate C.A."/>
        </authorList>
    </citation>
    <scope>NUCLEOTIDE SEQUENCE</scope>
    <source>
        <strain evidence="2">MF-1</strain>
    </source>
</reference>
<name>A0A9Q3EB85_9BASI</name>
<dbReference type="Proteomes" id="UP000765509">
    <property type="component" value="Unassembled WGS sequence"/>
</dbReference>
<dbReference type="EMBL" id="AVOT02027511">
    <property type="protein sequence ID" value="MBW0519600.1"/>
    <property type="molecule type" value="Genomic_DNA"/>
</dbReference>
<keyword evidence="3" id="KW-1185">Reference proteome</keyword>
<evidence type="ECO:0000313" key="3">
    <source>
        <dbReference type="Proteomes" id="UP000765509"/>
    </source>
</evidence>